<accession>A0A1G7RQZ4</accession>
<evidence type="ECO:0000313" key="1">
    <source>
        <dbReference type="EMBL" id="AVW90147.1"/>
    </source>
</evidence>
<geneLocation type="plasmid" evidence="4">
    <name>pcblh4c</name>
</geneLocation>
<evidence type="ECO:0000313" key="4">
    <source>
        <dbReference type="Proteomes" id="UP000241447"/>
    </source>
</evidence>
<dbReference type="KEGG" id="cbak:DA792_02875"/>
<organism evidence="2 3">
    <name type="scientific">Celeribacter baekdonensis</name>
    <dbReference type="NCBI Taxonomy" id="875171"/>
    <lineage>
        <taxon>Bacteria</taxon>
        <taxon>Pseudomonadati</taxon>
        <taxon>Pseudomonadota</taxon>
        <taxon>Alphaproteobacteria</taxon>
        <taxon>Rhodobacterales</taxon>
        <taxon>Roseobacteraceae</taxon>
        <taxon>Celeribacter</taxon>
    </lineage>
</organism>
<evidence type="ECO:0000313" key="2">
    <source>
        <dbReference type="EMBL" id="SDG13182.1"/>
    </source>
</evidence>
<reference evidence="2 3" key="1">
    <citation type="submission" date="2016-10" db="EMBL/GenBank/DDBJ databases">
        <authorList>
            <person name="de Groot N.N."/>
        </authorList>
    </citation>
    <scope>NUCLEOTIDE SEQUENCE [LARGE SCALE GENOMIC DNA]</scope>
    <source>
        <strain evidence="2 3">DSM 27375</strain>
    </source>
</reference>
<dbReference type="Proteomes" id="UP000182284">
    <property type="component" value="Unassembled WGS sequence"/>
</dbReference>
<geneLocation type="plasmid" evidence="1">
    <name>pCBLh4c</name>
</geneLocation>
<dbReference type="Pfam" id="PF11964">
    <property type="entry name" value="SpoIIAA-like"/>
    <property type="match status" value="1"/>
</dbReference>
<keyword evidence="1" id="KW-0614">Plasmid</keyword>
<dbReference type="AlphaFoldDB" id="A0A1G7RQZ4"/>
<gene>
    <name evidence="1" type="ORF">DA792_02875</name>
    <name evidence="2" type="ORF">SAMN04488117_112110</name>
</gene>
<dbReference type="InterPro" id="IPR021866">
    <property type="entry name" value="SpoIIAA-like"/>
</dbReference>
<dbReference type="OrthoDB" id="555504at2"/>
<dbReference type="InterPro" id="IPR036513">
    <property type="entry name" value="STAS_dom_sf"/>
</dbReference>
<dbReference type="Gene3D" id="3.40.50.10600">
    <property type="entry name" value="SpoIIaa-like domains"/>
    <property type="match status" value="1"/>
</dbReference>
<dbReference type="InterPro" id="IPR038396">
    <property type="entry name" value="SpoIIAA-like_sf"/>
</dbReference>
<dbReference type="SUPFAM" id="SSF52091">
    <property type="entry name" value="SpoIIaa-like"/>
    <property type="match status" value="1"/>
</dbReference>
<proteinExistence type="predicted"/>
<protein>
    <submittedName>
        <fullName evidence="1">STAS/SEC14 domain-containing protein</fullName>
    </submittedName>
    <submittedName>
        <fullName evidence="2">SpoIIAA-like</fullName>
    </submittedName>
</protein>
<reference evidence="1 4" key="2">
    <citation type="submission" date="2018-03" db="EMBL/GenBank/DDBJ databases">
        <title>The Complete Genome of Celeribacter baekdonensis strain LH4, a Thiosulfate-Oxidizing Alphaproteobacterium Isolated from Gulf of Mexico Continental Slope Sediments.</title>
        <authorList>
            <person name="Flood B.E."/>
            <person name="Bailey J.V."/>
            <person name="Leprich D."/>
        </authorList>
    </citation>
    <scope>NUCLEOTIDE SEQUENCE [LARGE SCALE GENOMIC DNA]</scope>
    <source>
        <strain evidence="1 4">LH4</strain>
        <plasmid evidence="1">pCBLh4c</plasmid>
        <plasmid evidence="4">Plasmid pcblh4c</plasmid>
    </source>
</reference>
<dbReference type="RefSeq" id="WP_009573604.1">
    <property type="nucleotide sequence ID" value="NZ_CP028474.1"/>
</dbReference>
<name>A0A1G7RQZ4_9RHOB</name>
<dbReference type="Proteomes" id="UP000241447">
    <property type="component" value="Plasmid pCBLh4c"/>
</dbReference>
<dbReference type="EMBL" id="CP028474">
    <property type="protein sequence ID" value="AVW90147.1"/>
    <property type="molecule type" value="Genomic_DNA"/>
</dbReference>
<sequence length="120" mass="13579">MFKETLTERDDVIGLVCEGKLTETEFKQMHALLHERLGTTDNPGLVLDLTSFEGYEEPSAMLEDLKVDTAHVNDFGRIAVVGERRWMEWGARVVNLLTGSEMQWFESSDTESAIAWARDG</sequence>
<dbReference type="EMBL" id="FNBL01000012">
    <property type="protein sequence ID" value="SDG13182.1"/>
    <property type="molecule type" value="Genomic_DNA"/>
</dbReference>
<evidence type="ECO:0000313" key="3">
    <source>
        <dbReference type="Proteomes" id="UP000182284"/>
    </source>
</evidence>